<name>A0A2S4L889_9HYPO</name>
<dbReference type="EMBL" id="PKSG01000121">
    <property type="protein sequence ID" value="POR38646.1"/>
    <property type="molecule type" value="Genomic_DNA"/>
</dbReference>
<protein>
    <recommendedName>
        <fullName evidence="5">GPI anchored serine-threonine rich protein</fullName>
    </recommendedName>
</protein>
<proteinExistence type="predicted"/>
<evidence type="ECO:0000256" key="1">
    <source>
        <dbReference type="SAM" id="MobiDB-lite"/>
    </source>
</evidence>
<evidence type="ECO:0008006" key="5">
    <source>
        <dbReference type="Google" id="ProtNLM"/>
    </source>
</evidence>
<dbReference type="Proteomes" id="UP000237481">
    <property type="component" value="Unassembled WGS sequence"/>
</dbReference>
<keyword evidence="2" id="KW-0732">Signal</keyword>
<dbReference type="OrthoDB" id="2507140at2759"/>
<dbReference type="STRING" id="94208.A0A2S4L889"/>
<feature type="signal peptide" evidence="2">
    <location>
        <begin position="1"/>
        <end position="17"/>
    </location>
</feature>
<evidence type="ECO:0000313" key="4">
    <source>
        <dbReference type="Proteomes" id="UP000237481"/>
    </source>
</evidence>
<organism evidence="3 4">
    <name type="scientific">Tolypocladium paradoxum</name>
    <dbReference type="NCBI Taxonomy" id="94208"/>
    <lineage>
        <taxon>Eukaryota</taxon>
        <taxon>Fungi</taxon>
        <taxon>Dikarya</taxon>
        <taxon>Ascomycota</taxon>
        <taxon>Pezizomycotina</taxon>
        <taxon>Sordariomycetes</taxon>
        <taxon>Hypocreomycetidae</taxon>
        <taxon>Hypocreales</taxon>
        <taxon>Ophiocordycipitaceae</taxon>
        <taxon>Tolypocladium</taxon>
    </lineage>
</organism>
<reference evidence="3 4" key="1">
    <citation type="submission" date="2018-01" db="EMBL/GenBank/DDBJ databases">
        <title>Harnessing the power of phylogenomics to disentangle the directionality and signatures of interkingdom host jumping in the parasitic fungal genus Tolypocladium.</title>
        <authorList>
            <person name="Quandt C.A."/>
            <person name="Patterson W."/>
            <person name="Spatafora J.W."/>
        </authorList>
    </citation>
    <scope>NUCLEOTIDE SEQUENCE [LARGE SCALE GENOMIC DNA]</scope>
    <source>
        <strain evidence="3 4">NRBC 100945</strain>
    </source>
</reference>
<evidence type="ECO:0000256" key="2">
    <source>
        <dbReference type="SAM" id="SignalP"/>
    </source>
</evidence>
<accession>A0A2S4L889</accession>
<feature type="region of interest" description="Disordered" evidence="1">
    <location>
        <begin position="121"/>
        <end position="141"/>
    </location>
</feature>
<sequence length="167" mass="16084">MKFLIPLTLLVAAGVSAQDTSCEADFIVTKCLADTTPGTTACKPADYDCLCAAYQAVATCYNNCPNDPRASPARGQVITFCQNASVYGTKAQASKTSASGMAAQSSGSAAAAVTGSATPTGGASNAATSSSGSSSSAKPTSTSAAEALSGGVGGVLAAVVGVVAALL</sequence>
<feature type="chain" id="PRO_5015398112" description="GPI anchored serine-threonine rich protein" evidence="2">
    <location>
        <begin position="18"/>
        <end position="167"/>
    </location>
</feature>
<keyword evidence="4" id="KW-1185">Reference proteome</keyword>
<dbReference type="AlphaFoldDB" id="A0A2S4L889"/>
<gene>
    <name evidence="3" type="ORF">TPAR_01164</name>
</gene>
<evidence type="ECO:0000313" key="3">
    <source>
        <dbReference type="EMBL" id="POR38646.1"/>
    </source>
</evidence>
<comment type="caution">
    <text evidence="3">The sequence shown here is derived from an EMBL/GenBank/DDBJ whole genome shotgun (WGS) entry which is preliminary data.</text>
</comment>